<accession>L7F0M3</accession>
<name>L7F0M3_STRT8</name>
<dbReference type="Proteomes" id="UP000010931">
    <property type="component" value="Unassembled WGS sequence"/>
</dbReference>
<keyword evidence="1" id="KW-0472">Membrane</keyword>
<feature type="transmembrane region" description="Helical" evidence="1">
    <location>
        <begin position="32"/>
        <end position="52"/>
    </location>
</feature>
<keyword evidence="1" id="KW-1133">Transmembrane helix</keyword>
<organism evidence="2 3">
    <name type="scientific">Streptomyces turgidiscabies (strain Car8)</name>
    <dbReference type="NCBI Taxonomy" id="698760"/>
    <lineage>
        <taxon>Bacteria</taxon>
        <taxon>Bacillati</taxon>
        <taxon>Actinomycetota</taxon>
        <taxon>Actinomycetes</taxon>
        <taxon>Kitasatosporales</taxon>
        <taxon>Streptomycetaceae</taxon>
        <taxon>Streptomyces</taxon>
    </lineage>
</organism>
<evidence type="ECO:0000313" key="2">
    <source>
        <dbReference type="EMBL" id="ELP64110.1"/>
    </source>
</evidence>
<dbReference type="AlphaFoldDB" id="L7F0M3"/>
<sequence>MPFMFGLVVAIAEVSRLLDVPDPWITISDVIAYALAVTTVFMAARTVFILFMRGTRLLFRRRGVESSS</sequence>
<gene>
    <name evidence="2" type="ORF">STRTUCAR8_06544</name>
</gene>
<dbReference type="EMBL" id="AEJB01000476">
    <property type="protein sequence ID" value="ELP64110.1"/>
    <property type="molecule type" value="Genomic_DNA"/>
</dbReference>
<comment type="caution">
    <text evidence="2">The sequence shown here is derived from an EMBL/GenBank/DDBJ whole genome shotgun (WGS) entry which is preliminary data.</text>
</comment>
<keyword evidence="1" id="KW-0812">Transmembrane</keyword>
<protein>
    <submittedName>
        <fullName evidence="2">Uncharacterized protein</fullName>
    </submittedName>
</protein>
<reference evidence="2 3" key="1">
    <citation type="journal article" date="2011" name="Plasmid">
        <title>Streptomyces turgidiscabies Car8 contains a modular pathogenicity island that shares virulence genes with other actinobacterial plant pathogens.</title>
        <authorList>
            <person name="Huguet-Tapia J.C."/>
            <person name="Badger J.H."/>
            <person name="Loria R."/>
            <person name="Pettis G.S."/>
        </authorList>
    </citation>
    <scope>NUCLEOTIDE SEQUENCE [LARGE SCALE GENOMIC DNA]</scope>
    <source>
        <strain evidence="2 3">Car8</strain>
    </source>
</reference>
<evidence type="ECO:0000256" key="1">
    <source>
        <dbReference type="SAM" id="Phobius"/>
    </source>
</evidence>
<keyword evidence="3" id="KW-1185">Reference proteome</keyword>
<evidence type="ECO:0000313" key="3">
    <source>
        <dbReference type="Proteomes" id="UP000010931"/>
    </source>
</evidence>
<proteinExistence type="predicted"/>